<dbReference type="PRINTS" id="PR00420">
    <property type="entry name" value="RNGMNOXGNASE"/>
</dbReference>
<dbReference type="Pfam" id="PF01494">
    <property type="entry name" value="FAD_binding_3"/>
    <property type="match status" value="1"/>
</dbReference>
<sequence>MTSPNPNPRVLVIGAGPSGLAIAQGLKKASIPCTVFERQPQNLESRDWGMLLHWGTPYLLKTLPPELQARIHEPRVDPHYDYSEPPKRMNIQTGEVVGRSVGENLVRVSRRKLRNFLIEGVDVRWEKRLADVRVGEGGVTAVFEDGSEEVGQLLVGSDGGRSRVREVLLGVEAARSEETPFTMMNFSEAKYTAEQARFLRSVHPIVQLGYHPGEKCVAFLAAIDTADPDPAGWRFQNFISWAGPPSTKDLEDPMARAHFWKEKAANFCEPFRTAVLNIDDSAVPPIDALKQWAPRYWDNLGGRLTLAGDAAHSMVPNRGQGLNNAVQDASCIVDAVVSVVKGESTLKDAIDTYEAEMKPRGKKEVEMSYEAARITSRLIDVPMGYEYNLDKDSTARGVKAAGGKSGTGWD</sequence>
<gene>
    <name evidence="7 9" type="ORF">BDZ99DRAFT_448427</name>
</gene>
<accession>A0A6A6YDP5</accession>
<name>A0A6A6YDP5_9PEZI</name>
<evidence type="ECO:0000256" key="5">
    <source>
        <dbReference type="ARBA" id="ARBA00023033"/>
    </source>
</evidence>
<dbReference type="AlphaFoldDB" id="A0A6A6YDP5"/>
<dbReference type="RefSeq" id="XP_033573814.1">
    <property type="nucleotide sequence ID" value="XM_033718065.1"/>
</dbReference>
<keyword evidence="5 7" id="KW-0503">Monooxygenase</keyword>
<evidence type="ECO:0000313" key="7">
    <source>
        <dbReference type="EMBL" id="KAF2806850.1"/>
    </source>
</evidence>
<dbReference type="PANTHER" id="PTHR47178">
    <property type="entry name" value="MONOOXYGENASE, FAD-BINDING"/>
    <property type="match status" value="1"/>
</dbReference>
<reference evidence="9" key="2">
    <citation type="submission" date="2020-04" db="EMBL/GenBank/DDBJ databases">
        <authorList>
            <consortium name="NCBI Genome Project"/>
        </authorList>
    </citation>
    <scope>NUCLEOTIDE SEQUENCE</scope>
    <source>
        <strain evidence="9">CBS 304.34</strain>
    </source>
</reference>
<comment type="cofactor">
    <cofactor evidence="1">
        <name>FAD</name>
        <dbReference type="ChEBI" id="CHEBI:57692"/>
    </cofactor>
</comment>
<dbReference type="Proteomes" id="UP000504636">
    <property type="component" value="Unplaced"/>
</dbReference>
<dbReference type="OrthoDB" id="47494at2759"/>
<evidence type="ECO:0000256" key="4">
    <source>
        <dbReference type="ARBA" id="ARBA00023002"/>
    </source>
</evidence>
<dbReference type="InterPro" id="IPR036188">
    <property type="entry name" value="FAD/NAD-bd_sf"/>
</dbReference>
<evidence type="ECO:0000256" key="1">
    <source>
        <dbReference type="ARBA" id="ARBA00001974"/>
    </source>
</evidence>
<reference evidence="7 9" key="1">
    <citation type="journal article" date="2020" name="Stud. Mycol.">
        <title>101 Dothideomycetes genomes: a test case for predicting lifestyles and emergence of pathogens.</title>
        <authorList>
            <person name="Haridas S."/>
            <person name="Albert R."/>
            <person name="Binder M."/>
            <person name="Bloem J."/>
            <person name="Labutti K."/>
            <person name="Salamov A."/>
            <person name="Andreopoulos B."/>
            <person name="Baker S."/>
            <person name="Barry K."/>
            <person name="Bills G."/>
            <person name="Bluhm B."/>
            <person name="Cannon C."/>
            <person name="Castanera R."/>
            <person name="Culley D."/>
            <person name="Daum C."/>
            <person name="Ezra D."/>
            <person name="Gonzalez J."/>
            <person name="Henrissat B."/>
            <person name="Kuo A."/>
            <person name="Liang C."/>
            <person name="Lipzen A."/>
            <person name="Lutzoni F."/>
            <person name="Magnuson J."/>
            <person name="Mondo S."/>
            <person name="Nolan M."/>
            <person name="Ohm R."/>
            <person name="Pangilinan J."/>
            <person name="Park H.-J."/>
            <person name="Ramirez L."/>
            <person name="Alfaro M."/>
            <person name="Sun H."/>
            <person name="Tritt A."/>
            <person name="Yoshinaga Y."/>
            <person name="Zwiers L.-H."/>
            <person name="Turgeon B."/>
            <person name="Goodwin S."/>
            <person name="Spatafora J."/>
            <person name="Crous P."/>
            <person name="Grigoriev I."/>
        </authorList>
    </citation>
    <scope>NUCLEOTIDE SEQUENCE</scope>
    <source>
        <strain evidence="7 9">CBS 304.34</strain>
    </source>
</reference>
<dbReference type="GO" id="GO:0004497">
    <property type="term" value="F:monooxygenase activity"/>
    <property type="evidence" value="ECO:0007669"/>
    <property type="project" value="UniProtKB-KW"/>
</dbReference>
<evidence type="ECO:0000259" key="6">
    <source>
        <dbReference type="Pfam" id="PF01494"/>
    </source>
</evidence>
<dbReference type="PANTHER" id="PTHR47178:SF3">
    <property type="entry name" value="FAD-BINDING DOMAIN-CONTAINING PROTEIN"/>
    <property type="match status" value="1"/>
</dbReference>
<dbReference type="SUPFAM" id="SSF51905">
    <property type="entry name" value="FAD/NAD(P)-binding domain"/>
    <property type="match status" value="1"/>
</dbReference>
<keyword evidence="8" id="KW-1185">Reference proteome</keyword>
<keyword evidence="4" id="KW-0560">Oxidoreductase</keyword>
<keyword evidence="3" id="KW-0274">FAD</keyword>
<protein>
    <submittedName>
        <fullName evidence="7 9">Monooxygenase</fullName>
    </submittedName>
</protein>
<evidence type="ECO:0000256" key="3">
    <source>
        <dbReference type="ARBA" id="ARBA00022827"/>
    </source>
</evidence>
<dbReference type="InterPro" id="IPR002938">
    <property type="entry name" value="FAD-bd"/>
</dbReference>
<reference evidence="9" key="3">
    <citation type="submission" date="2025-04" db="UniProtKB">
        <authorList>
            <consortium name="RefSeq"/>
        </authorList>
    </citation>
    <scope>IDENTIFICATION</scope>
    <source>
        <strain evidence="9">CBS 304.34</strain>
    </source>
</reference>
<dbReference type="GO" id="GO:0071949">
    <property type="term" value="F:FAD binding"/>
    <property type="evidence" value="ECO:0007669"/>
    <property type="project" value="InterPro"/>
</dbReference>
<evidence type="ECO:0000256" key="2">
    <source>
        <dbReference type="ARBA" id="ARBA00022630"/>
    </source>
</evidence>
<dbReference type="Gene3D" id="3.50.50.60">
    <property type="entry name" value="FAD/NAD(P)-binding domain"/>
    <property type="match status" value="1"/>
</dbReference>
<dbReference type="GeneID" id="54458958"/>
<proteinExistence type="predicted"/>
<evidence type="ECO:0000313" key="8">
    <source>
        <dbReference type="Proteomes" id="UP000504636"/>
    </source>
</evidence>
<organism evidence="7">
    <name type="scientific">Mytilinidion resinicola</name>
    <dbReference type="NCBI Taxonomy" id="574789"/>
    <lineage>
        <taxon>Eukaryota</taxon>
        <taxon>Fungi</taxon>
        <taxon>Dikarya</taxon>
        <taxon>Ascomycota</taxon>
        <taxon>Pezizomycotina</taxon>
        <taxon>Dothideomycetes</taxon>
        <taxon>Pleosporomycetidae</taxon>
        <taxon>Mytilinidiales</taxon>
        <taxon>Mytilinidiaceae</taxon>
        <taxon>Mytilinidion</taxon>
    </lineage>
</organism>
<keyword evidence="2" id="KW-0285">Flavoprotein</keyword>
<dbReference type="EMBL" id="MU003706">
    <property type="protein sequence ID" value="KAF2806850.1"/>
    <property type="molecule type" value="Genomic_DNA"/>
</dbReference>
<feature type="domain" description="FAD-binding" evidence="6">
    <location>
        <begin position="9"/>
        <end position="366"/>
    </location>
</feature>
<evidence type="ECO:0000313" key="9">
    <source>
        <dbReference type="RefSeq" id="XP_033573814.1"/>
    </source>
</evidence>